<dbReference type="InterPro" id="IPR011048">
    <property type="entry name" value="Haem_d1_sf"/>
</dbReference>
<organism evidence="2 3">
    <name type="scientific">Mycolicibacterium komossense</name>
    <dbReference type="NCBI Taxonomy" id="1779"/>
    <lineage>
        <taxon>Bacteria</taxon>
        <taxon>Bacillati</taxon>
        <taxon>Actinomycetota</taxon>
        <taxon>Actinomycetes</taxon>
        <taxon>Mycobacteriales</taxon>
        <taxon>Mycobacteriaceae</taxon>
        <taxon>Mycolicibacterium</taxon>
    </lineage>
</organism>
<keyword evidence="3" id="KW-1185">Reference proteome</keyword>
<dbReference type="PANTHER" id="PTHR47197">
    <property type="entry name" value="PROTEIN NIRF"/>
    <property type="match status" value="1"/>
</dbReference>
<dbReference type="PANTHER" id="PTHR47197:SF3">
    <property type="entry name" value="DIHYDRO-HEME D1 DEHYDROGENASE"/>
    <property type="match status" value="1"/>
</dbReference>
<dbReference type="InterPro" id="IPR051200">
    <property type="entry name" value="Host-pathogen_enzymatic-act"/>
</dbReference>
<protein>
    <submittedName>
        <fullName evidence="2">Beta-propeller fold lactonase family protein</fullName>
    </submittedName>
</protein>
<dbReference type="InterPro" id="IPR001969">
    <property type="entry name" value="Aspartic_peptidase_AS"/>
</dbReference>
<dbReference type="SUPFAM" id="SSF63829">
    <property type="entry name" value="Calcium-dependent phosphotriesterase"/>
    <property type="match status" value="1"/>
</dbReference>
<dbReference type="SUPFAM" id="SSF56973">
    <property type="entry name" value="Aerolisin/ETX pore-forming domain"/>
    <property type="match status" value="1"/>
</dbReference>
<gene>
    <name evidence="2" type="ORF">H7J73_14585</name>
</gene>
<feature type="compositionally biased region" description="Low complexity" evidence="1">
    <location>
        <begin position="22"/>
        <end position="35"/>
    </location>
</feature>
<dbReference type="InterPro" id="IPR011964">
    <property type="entry name" value="YVTN_b-propeller_repeat"/>
</dbReference>
<evidence type="ECO:0000313" key="2">
    <source>
        <dbReference type="EMBL" id="MCV7227258.1"/>
    </source>
</evidence>
<dbReference type="NCBIfam" id="TIGR01965">
    <property type="entry name" value="VCBS_repeat"/>
    <property type="match status" value="1"/>
</dbReference>
<dbReference type="InterPro" id="IPR011044">
    <property type="entry name" value="Quino_amine_DH_bsu"/>
</dbReference>
<dbReference type="Gene3D" id="2.130.10.10">
    <property type="entry name" value="YVTN repeat-like/Quinoprotein amine dehydrogenase"/>
    <property type="match status" value="2"/>
</dbReference>
<dbReference type="Pfam" id="PF10282">
    <property type="entry name" value="Lactonase"/>
    <property type="match status" value="1"/>
</dbReference>
<dbReference type="PROSITE" id="PS00141">
    <property type="entry name" value="ASP_PROTEASE"/>
    <property type="match status" value="1"/>
</dbReference>
<dbReference type="NCBIfam" id="TIGR02276">
    <property type="entry name" value="beta_rpt_yvtn"/>
    <property type="match status" value="4"/>
</dbReference>
<accession>A0ABT3CCR1</accession>
<feature type="region of interest" description="Disordered" evidence="1">
    <location>
        <begin position="715"/>
        <end position="741"/>
    </location>
</feature>
<dbReference type="Proteomes" id="UP001526201">
    <property type="component" value="Unassembled WGS sequence"/>
</dbReference>
<feature type="region of interest" description="Disordered" evidence="1">
    <location>
        <begin position="103"/>
        <end position="122"/>
    </location>
</feature>
<dbReference type="SUPFAM" id="SSF51004">
    <property type="entry name" value="C-terminal (heme d1) domain of cytochrome cd1-nitrite reductase"/>
    <property type="match status" value="1"/>
</dbReference>
<comment type="caution">
    <text evidence="2">The sequence shown here is derived from an EMBL/GenBank/DDBJ whole genome shotgun (WGS) entry which is preliminary data.</text>
</comment>
<proteinExistence type="predicted"/>
<dbReference type="EMBL" id="JACKTY010000029">
    <property type="protein sequence ID" value="MCV7227258.1"/>
    <property type="molecule type" value="Genomic_DNA"/>
</dbReference>
<dbReference type="Pfam" id="PF17963">
    <property type="entry name" value="Big_9"/>
    <property type="match status" value="1"/>
</dbReference>
<name>A0ABT3CCR1_9MYCO</name>
<feature type="region of interest" description="Disordered" evidence="1">
    <location>
        <begin position="22"/>
        <end position="81"/>
    </location>
</feature>
<evidence type="ECO:0000313" key="3">
    <source>
        <dbReference type="Proteomes" id="UP001526201"/>
    </source>
</evidence>
<dbReference type="SUPFAM" id="SSF50969">
    <property type="entry name" value="YVTN repeat-like/Quinoprotein amine dehydrogenase"/>
    <property type="match status" value="1"/>
</dbReference>
<dbReference type="InterPro" id="IPR019405">
    <property type="entry name" value="Lactonase_7-beta_prop"/>
</dbReference>
<dbReference type="InterPro" id="IPR010221">
    <property type="entry name" value="VCBS_dom"/>
</dbReference>
<dbReference type="InterPro" id="IPR015943">
    <property type="entry name" value="WD40/YVTN_repeat-like_dom_sf"/>
</dbReference>
<sequence>MSGLVVATGLGLAAATGHGVAAADTGTSDTAGTSANASRHSGPKTGADHTASSKAKTAAGNNTPTAAKDNGAARSSVAESPVAPNIKPAATISTADVAPVATAGGATGASSPKPKTTSSPAARTTIQTAVASPASTPSTAVVDTAPAAQPSAGPEALVSGLLAALGLGGSPTAPAQSPTLWTVLAWARRQFIGAFYNQAPIAHPVQTSVTADGLVRGTLGAVDPDGDPMTYTVDQQPTAGTVTVGSDGSYTYKPGDPSFTGTDTFTVTVRDQGFRLFSQPGVTVVEVSVRIGEPVVVISAPDSGTPDPATGQVSGSLGVKDPNSPAAGFTYTVLNKPKYGTVTFDSVTGHFTYTPSIIGRISAALTPGLTDSFTVAVGTTVSAAVDVDVTGITVSPRAVSSTVNQVGTDSFPFGMAVSKDGTRAYVTNIHDGTVSVIDLRTGQVGAPITVGGQPTAIAVSPSGNRIYVLDDAGDTVSVINTATGQLVGKPVQVGTDASAIVLSADGNRAYVSNSGDGTVSVIDTAAGKVVSTISVGANPLGLAVSPDGRYLYVANSDTGTVSVINTLRYAVVGTATVGEAPTAITLSADGSRLYVANSGDSTISDDGTVSVIDTKTLTAIGSPIRVGDYPSGLALSADGTQLYVTDALSNEVSVIDTRTFEVADLPVASGPTSVVAVNGANGPVIIVAHADLLGTGTAPITVISLNGQAGTLGSTPAAGADVPDNELSTSPAAAGPPVYTPPRGNDWTLGYDITNLTGYPIVLQSQTYDTRGGGPANGTVLLPGATQHFEVTRYFWTGNGGTLTYYQPETKQTYVVSITVNPLFSDGLSTVTSCQQGNCLNTGNDKTKIGLLAKSGSNVVIPAQQSDDQAAAVNALCDKNGVTCSFKITSKLDTYSAVRQVNSLDTNNTGTNMSRTVSESTTETVTSNWKLSTKVGFKVIALASAEIAAEYGKSSAEAKSFGTSLTYTIRPGYQTRIMVETPITRYYGDMEITVGDTTITLTGTYFDAARAGNARWNVIEEPQPTKPTTAV</sequence>
<reference evidence="2 3" key="1">
    <citation type="journal article" date="2022" name="BMC Genomics">
        <title>Comparative genome analysis of mycobacteria focusing on tRNA and non-coding RNA.</title>
        <authorList>
            <person name="Behra P.R.K."/>
            <person name="Pettersson B.M.F."/>
            <person name="Ramesh M."/>
            <person name="Das S."/>
            <person name="Dasgupta S."/>
            <person name="Kirsebom L.A."/>
        </authorList>
    </citation>
    <scope>NUCLEOTIDE SEQUENCE [LARGE SCALE GENOMIC DNA]</scope>
    <source>
        <strain evidence="2 3">DSM 44078</strain>
    </source>
</reference>
<evidence type="ECO:0000256" key="1">
    <source>
        <dbReference type="SAM" id="MobiDB-lite"/>
    </source>
</evidence>
<feature type="compositionally biased region" description="Polar residues" evidence="1">
    <location>
        <begin position="50"/>
        <end position="65"/>
    </location>
</feature>